<feature type="transmembrane region" description="Helical" evidence="21">
    <location>
        <begin position="114"/>
        <end position="133"/>
    </location>
</feature>
<evidence type="ECO:0000256" key="15">
    <source>
        <dbReference type="ARBA" id="ARBA00023209"/>
    </source>
</evidence>
<evidence type="ECO:0000256" key="12">
    <source>
        <dbReference type="ARBA" id="ARBA00022989"/>
    </source>
</evidence>
<keyword evidence="15 20" id="KW-0594">Phospholipid biosynthesis</keyword>
<keyword evidence="9 20" id="KW-0997">Cell inner membrane</keyword>
<evidence type="ECO:0000256" key="9">
    <source>
        <dbReference type="ARBA" id="ARBA00022519"/>
    </source>
</evidence>
<evidence type="ECO:0000256" key="10">
    <source>
        <dbReference type="ARBA" id="ARBA00022679"/>
    </source>
</evidence>
<organism evidence="22 23">
    <name type="scientific">Frigidibacter mobilis</name>
    <dbReference type="NCBI Taxonomy" id="1335048"/>
    <lineage>
        <taxon>Bacteria</taxon>
        <taxon>Pseudomonadati</taxon>
        <taxon>Pseudomonadota</taxon>
        <taxon>Alphaproteobacteria</taxon>
        <taxon>Rhodobacterales</taxon>
        <taxon>Paracoccaceae</taxon>
        <taxon>Frigidibacter</taxon>
    </lineage>
</organism>
<keyword evidence="23" id="KW-1185">Reference proteome</keyword>
<dbReference type="GO" id="GO:0008654">
    <property type="term" value="P:phospholipid biosynthetic process"/>
    <property type="evidence" value="ECO:0007669"/>
    <property type="project" value="UniProtKB-KW"/>
</dbReference>
<comment type="cofactor">
    <cofactor evidence="2 20">
        <name>Mn(2+)</name>
        <dbReference type="ChEBI" id="CHEBI:29035"/>
    </cofactor>
</comment>
<dbReference type="STRING" id="1335048.AKL17_0319"/>
<evidence type="ECO:0000256" key="3">
    <source>
        <dbReference type="ARBA" id="ARBA00004429"/>
    </source>
</evidence>
<feature type="transmembrane region" description="Helical" evidence="21">
    <location>
        <begin position="222"/>
        <end position="241"/>
    </location>
</feature>
<protein>
    <recommendedName>
        <fullName evidence="6 20">Phosphatidylcholine synthase</fullName>
        <shortName evidence="20">PC synthase</shortName>
        <shortName evidence="20">PCS</shortName>
        <ecNumber evidence="5 20">2.7.8.24</ecNumber>
    </recommendedName>
    <alternativeName>
        <fullName evidence="18 20">CDP-diglyceride-choline O-phosphatidyltransferase</fullName>
    </alternativeName>
</protein>
<dbReference type="PATRIC" id="fig|1335048.3.peg.333"/>
<dbReference type="Gene3D" id="1.20.120.1760">
    <property type="match status" value="1"/>
</dbReference>
<evidence type="ECO:0000256" key="14">
    <source>
        <dbReference type="ARBA" id="ARBA00023136"/>
    </source>
</evidence>
<feature type="transmembrane region" description="Helical" evidence="21">
    <location>
        <begin position="88"/>
        <end position="108"/>
    </location>
</feature>
<proteinExistence type="inferred from homology"/>
<dbReference type="Pfam" id="PF01066">
    <property type="entry name" value="CDP-OH_P_transf"/>
    <property type="match status" value="1"/>
</dbReference>
<dbReference type="Proteomes" id="UP000076128">
    <property type="component" value="Chromosome"/>
</dbReference>
<keyword evidence="10 20" id="KW-0808">Transferase</keyword>
<evidence type="ECO:0000256" key="18">
    <source>
        <dbReference type="ARBA" id="ARBA00033321"/>
    </source>
</evidence>
<keyword evidence="7 20" id="KW-1003">Cell membrane</keyword>
<dbReference type="InterPro" id="IPR026027">
    <property type="entry name" value="PcS"/>
</dbReference>
<evidence type="ECO:0000313" key="23">
    <source>
        <dbReference type="Proteomes" id="UP000076128"/>
    </source>
</evidence>
<keyword evidence="8 20" id="KW-0444">Lipid biosynthesis</keyword>
<dbReference type="InterPro" id="IPR000462">
    <property type="entry name" value="CDP-OH_P_trans"/>
</dbReference>
<feature type="transmembrane region" description="Helical" evidence="21">
    <location>
        <begin position="168"/>
        <end position="186"/>
    </location>
</feature>
<comment type="function">
    <text evidence="19 20">Condenses choline with CDP-diglyceride to produce phosphatidylcholine and CMP.</text>
</comment>
<dbReference type="GO" id="GO:0005886">
    <property type="term" value="C:plasma membrane"/>
    <property type="evidence" value="ECO:0007669"/>
    <property type="project" value="UniProtKB-SubCell"/>
</dbReference>
<dbReference type="GO" id="GO:0050520">
    <property type="term" value="F:phosphatidylcholine synthase activity"/>
    <property type="evidence" value="ECO:0007669"/>
    <property type="project" value="UniProtKB-EC"/>
</dbReference>
<keyword evidence="12 21" id="KW-1133">Transmembrane helix</keyword>
<dbReference type="EC" id="2.7.8.24" evidence="5 20"/>
<feature type="transmembrane region" description="Helical" evidence="21">
    <location>
        <begin position="145"/>
        <end position="162"/>
    </location>
</feature>
<evidence type="ECO:0000256" key="6">
    <source>
        <dbReference type="ARBA" id="ARBA00015623"/>
    </source>
</evidence>
<gene>
    <name evidence="22" type="ORF">AKL17_0319</name>
</gene>
<name>A0A159YYS2_9RHOB</name>
<evidence type="ECO:0000256" key="16">
    <source>
        <dbReference type="ARBA" id="ARBA00023211"/>
    </source>
</evidence>
<keyword evidence="16 20" id="KW-0464">Manganese</keyword>
<evidence type="ECO:0000256" key="20">
    <source>
        <dbReference type="PIRNR" id="PIRNR000851"/>
    </source>
</evidence>
<dbReference type="EMBL" id="CP012661">
    <property type="protein sequence ID" value="AMY67581.1"/>
    <property type="molecule type" value="Genomic_DNA"/>
</dbReference>
<feature type="transmembrane region" description="Helical" evidence="21">
    <location>
        <begin position="21"/>
        <end position="46"/>
    </location>
</feature>
<evidence type="ECO:0000256" key="1">
    <source>
        <dbReference type="ARBA" id="ARBA00000958"/>
    </source>
</evidence>
<evidence type="ECO:0000256" key="5">
    <source>
        <dbReference type="ARBA" id="ARBA00013195"/>
    </source>
</evidence>
<evidence type="ECO:0000313" key="22">
    <source>
        <dbReference type="EMBL" id="AMY67581.1"/>
    </source>
</evidence>
<evidence type="ECO:0000256" key="8">
    <source>
        <dbReference type="ARBA" id="ARBA00022516"/>
    </source>
</evidence>
<evidence type="ECO:0000256" key="11">
    <source>
        <dbReference type="ARBA" id="ARBA00022692"/>
    </source>
</evidence>
<accession>A0A159YYS2</accession>
<reference evidence="22 23" key="1">
    <citation type="submission" date="2015-09" db="EMBL/GenBank/DDBJ databases">
        <title>Complete genome sequence of Defluviimonas alba cai42t isolated from an oilfield in Xinjiang.</title>
        <authorList>
            <person name="Geng S."/>
            <person name="Pan X."/>
            <person name="Wu X."/>
        </authorList>
    </citation>
    <scope>NUCLEOTIDE SEQUENCE [LARGE SCALE GENOMIC DNA]</scope>
    <source>
        <strain evidence="23">cai42</strain>
    </source>
</reference>
<comment type="catalytic activity">
    <reaction evidence="1 20">
        <text>a CDP-1,2-diacyl-sn-glycerol + choline = a 1,2-diacyl-sn-glycero-3-phosphocholine + CMP + H(+)</text>
        <dbReference type="Rhea" id="RHEA:14597"/>
        <dbReference type="ChEBI" id="CHEBI:15354"/>
        <dbReference type="ChEBI" id="CHEBI:15378"/>
        <dbReference type="ChEBI" id="CHEBI:57643"/>
        <dbReference type="ChEBI" id="CHEBI:58332"/>
        <dbReference type="ChEBI" id="CHEBI:60377"/>
        <dbReference type="EC" id="2.7.8.24"/>
    </reaction>
</comment>
<comment type="similarity">
    <text evidence="4 20">Belongs to the CDP-alcohol phosphatidyltransferase class-I family.</text>
</comment>
<evidence type="ECO:0000256" key="19">
    <source>
        <dbReference type="ARBA" id="ARBA00037468"/>
    </source>
</evidence>
<evidence type="ECO:0000256" key="2">
    <source>
        <dbReference type="ARBA" id="ARBA00001936"/>
    </source>
</evidence>
<dbReference type="InterPro" id="IPR043130">
    <property type="entry name" value="CDP-OH_PTrfase_TM_dom"/>
</dbReference>
<comment type="subcellular location">
    <subcellularLocation>
        <location evidence="3 20">Cell inner membrane</location>
        <topology evidence="3 20">Multi-pass membrane protein</topology>
    </subcellularLocation>
</comment>
<dbReference type="PIRSF" id="PIRSF000851">
    <property type="entry name" value="PcS"/>
    <property type="match status" value="1"/>
</dbReference>
<evidence type="ECO:0000256" key="4">
    <source>
        <dbReference type="ARBA" id="ARBA00010441"/>
    </source>
</evidence>
<evidence type="ECO:0000256" key="17">
    <source>
        <dbReference type="ARBA" id="ARBA00023264"/>
    </source>
</evidence>
<keyword evidence="11 21" id="KW-0812">Transmembrane</keyword>
<sequence>MISGPRPVARRPKFLHDRQMTLRFKALFVHLLTATGAVLSMLAMLAAVEEQWSLMFLWLVVALVVDGVDGPLARRYQVKVNWPTYDGVLLDLIIDYLTYVFIPAYALFKSGLLPGWTGWIAIIVIVYGSVIYFADTRMKTKDNSFSGFPACWNMVVLVLFALKPNFELTLAIVVALAVAMFLNVKFIHPVRTDRWRAISLPMALAWTGFAGWAAWVDFDPQSWAHWGLVVTSLYLLLAGAVQQLVPARR</sequence>
<keyword evidence="13 20" id="KW-0443">Lipid metabolism</keyword>
<dbReference type="KEGG" id="daa:AKL17_0319"/>
<dbReference type="AlphaFoldDB" id="A0A159YYS2"/>
<evidence type="ECO:0000256" key="13">
    <source>
        <dbReference type="ARBA" id="ARBA00023098"/>
    </source>
</evidence>
<feature type="transmembrane region" description="Helical" evidence="21">
    <location>
        <begin position="198"/>
        <end position="216"/>
    </location>
</feature>
<evidence type="ECO:0000256" key="21">
    <source>
        <dbReference type="SAM" id="Phobius"/>
    </source>
</evidence>
<keyword evidence="14 20" id="KW-0472">Membrane</keyword>
<feature type="transmembrane region" description="Helical" evidence="21">
    <location>
        <begin position="52"/>
        <end position="68"/>
    </location>
</feature>
<keyword evidence="17 20" id="KW-1208">Phospholipid metabolism</keyword>
<evidence type="ECO:0000256" key="7">
    <source>
        <dbReference type="ARBA" id="ARBA00022475"/>
    </source>
</evidence>